<feature type="transmembrane region" description="Helical" evidence="2">
    <location>
        <begin position="80"/>
        <end position="101"/>
    </location>
</feature>
<proteinExistence type="predicted"/>
<dbReference type="RefSeq" id="WP_147144332.1">
    <property type="nucleotide sequence ID" value="NZ_BJXA01000156.1"/>
</dbReference>
<accession>A0A511MUN4</accession>
<gene>
    <name evidence="4" type="ORF">NN4_88110</name>
</gene>
<feature type="compositionally biased region" description="Basic and acidic residues" evidence="1">
    <location>
        <begin position="1"/>
        <end position="12"/>
    </location>
</feature>
<sequence length="244" mass="25112">MRSRDTPDDKDPFSWLQEPRSTPQLHIIPGPGPGDELEAPESPPREGRWLVALPDTSDTADTGVYPPWWAALRHRLPGGAWAALAVTVAAILTGAVVVAAIDSGETGEAVGATAAPPSATSTAEGACTGLSGTVVTDRDGDTTTVAGLIASFQAAYYIHRSAEAALRLLAPESGIAAEGLAAGIASIPLGTTHCVSITPISASTANVHVSEVHPDRTRTDYLQLVNTRPGEAGALLISNIQEQG</sequence>
<feature type="region of interest" description="Disordered" evidence="1">
    <location>
        <begin position="1"/>
        <end position="49"/>
    </location>
</feature>
<dbReference type="Proteomes" id="UP000321424">
    <property type="component" value="Unassembled WGS sequence"/>
</dbReference>
<dbReference type="AlphaFoldDB" id="A0A511MUN4"/>
<dbReference type="Pfam" id="PF26527">
    <property type="entry name" value="DUF8176"/>
    <property type="match status" value="1"/>
</dbReference>
<dbReference type="OrthoDB" id="4554281at2"/>
<comment type="caution">
    <text evidence="4">The sequence shown here is derived from an EMBL/GenBank/DDBJ whole genome shotgun (WGS) entry which is preliminary data.</text>
</comment>
<organism evidence="4 5">
    <name type="scientific">Nocardia ninae NBRC 108245</name>
    <dbReference type="NCBI Taxonomy" id="1210091"/>
    <lineage>
        <taxon>Bacteria</taxon>
        <taxon>Bacillati</taxon>
        <taxon>Actinomycetota</taxon>
        <taxon>Actinomycetes</taxon>
        <taxon>Mycobacteriales</taxon>
        <taxon>Nocardiaceae</taxon>
        <taxon>Nocardia</taxon>
    </lineage>
</organism>
<evidence type="ECO:0000256" key="1">
    <source>
        <dbReference type="SAM" id="MobiDB-lite"/>
    </source>
</evidence>
<feature type="domain" description="DUF8176" evidence="3">
    <location>
        <begin position="132"/>
        <end position="241"/>
    </location>
</feature>
<evidence type="ECO:0000256" key="2">
    <source>
        <dbReference type="SAM" id="Phobius"/>
    </source>
</evidence>
<evidence type="ECO:0000259" key="3">
    <source>
        <dbReference type="Pfam" id="PF26527"/>
    </source>
</evidence>
<keyword evidence="2" id="KW-0472">Membrane</keyword>
<protein>
    <recommendedName>
        <fullName evidence="3">DUF8176 domain-containing protein</fullName>
    </recommendedName>
</protein>
<reference evidence="4 5" key="1">
    <citation type="submission" date="2019-07" db="EMBL/GenBank/DDBJ databases">
        <title>Whole genome shotgun sequence of Nocardia ninae NBRC 108245.</title>
        <authorList>
            <person name="Hosoyama A."/>
            <person name="Uohara A."/>
            <person name="Ohji S."/>
            <person name="Ichikawa N."/>
        </authorList>
    </citation>
    <scope>NUCLEOTIDE SEQUENCE [LARGE SCALE GENOMIC DNA]</scope>
    <source>
        <strain evidence="4 5">NBRC 108245</strain>
    </source>
</reference>
<dbReference type="EMBL" id="BJXA01000156">
    <property type="protein sequence ID" value="GEM44292.1"/>
    <property type="molecule type" value="Genomic_DNA"/>
</dbReference>
<evidence type="ECO:0000313" key="4">
    <source>
        <dbReference type="EMBL" id="GEM44292.1"/>
    </source>
</evidence>
<keyword evidence="2" id="KW-0812">Transmembrane</keyword>
<keyword evidence="5" id="KW-1185">Reference proteome</keyword>
<name>A0A511MUN4_9NOCA</name>
<dbReference type="InterPro" id="IPR058489">
    <property type="entry name" value="DUF8176"/>
</dbReference>
<evidence type="ECO:0000313" key="5">
    <source>
        <dbReference type="Proteomes" id="UP000321424"/>
    </source>
</evidence>
<keyword evidence="2" id="KW-1133">Transmembrane helix</keyword>